<dbReference type="AlphaFoldDB" id="A0A6P5GIZ0"/>
<dbReference type="InterPro" id="IPR039923">
    <property type="entry name" value="Protodermal_1"/>
</dbReference>
<protein>
    <submittedName>
        <fullName evidence="3">Protodermal factor 1-like</fullName>
    </submittedName>
</protein>
<evidence type="ECO:0000313" key="3">
    <source>
        <dbReference type="RefSeq" id="XP_020106053.1"/>
    </source>
</evidence>
<feature type="compositionally biased region" description="Pro residues" evidence="1">
    <location>
        <begin position="80"/>
        <end position="108"/>
    </location>
</feature>
<gene>
    <name evidence="3" type="primary">LOC109722407</name>
</gene>
<feature type="compositionally biased region" description="Gly residues" evidence="1">
    <location>
        <begin position="53"/>
        <end position="64"/>
    </location>
</feature>
<dbReference type="PANTHER" id="PTHR33210">
    <property type="entry name" value="PROTODERMAL FACTOR 1"/>
    <property type="match status" value="1"/>
</dbReference>
<dbReference type="PANTHER" id="PTHR33210:SF18">
    <property type="entry name" value="PROTODERMAL FACTOR 1"/>
    <property type="match status" value="1"/>
</dbReference>
<proteinExistence type="predicted"/>
<evidence type="ECO:0000313" key="2">
    <source>
        <dbReference type="Proteomes" id="UP000515123"/>
    </source>
</evidence>
<keyword evidence="2" id="KW-1185">Reference proteome</keyword>
<name>A0A6P5GIZ0_ANACO</name>
<organism evidence="2 3">
    <name type="scientific">Ananas comosus</name>
    <name type="common">Pineapple</name>
    <name type="synonym">Ananas ananas</name>
    <dbReference type="NCBI Taxonomy" id="4615"/>
    <lineage>
        <taxon>Eukaryota</taxon>
        <taxon>Viridiplantae</taxon>
        <taxon>Streptophyta</taxon>
        <taxon>Embryophyta</taxon>
        <taxon>Tracheophyta</taxon>
        <taxon>Spermatophyta</taxon>
        <taxon>Magnoliopsida</taxon>
        <taxon>Liliopsida</taxon>
        <taxon>Poales</taxon>
        <taxon>Bromeliaceae</taxon>
        <taxon>Bromelioideae</taxon>
        <taxon>Ananas</taxon>
    </lineage>
</organism>
<dbReference type="PRINTS" id="PR01217">
    <property type="entry name" value="PRICHEXTENSN"/>
</dbReference>
<reference evidence="2" key="1">
    <citation type="journal article" date="2015" name="Nat. Genet.">
        <title>The pineapple genome and the evolution of CAM photosynthesis.</title>
        <authorList>
            <person name="Ming R."/>
            <person name="VanBuren R."/>
            <person name="Wai C.M."/>
            <person name="Tang H."/>
            <person name="Schatz M.C."/>
            <person name="Bowers J.E."/>
            <person name="Lyons E."/>
            <person name="Wang M.L."/>
            <person name="Chen J."/>
            <person name="Biggers E."/>
            <person name="Zhang J."/>
            <person name="Huang L."/>
            <person name="Zhang L."/>
            <person name="Miao W."/>
            <person name="Zhang J."/>
            <person name="Ye Z."/>
            <person name="Miao C."/>
            <person name="Lin Z."/>
            <person name="Wang H."/>
            <person name="Zhou H."/>
            <person name="Yim W.C."/>
            <person name="Priest H.D."/>
            <person name="Zheng C."/>
            <person name="Woodhouse M."/>
            <person name="Edger P.P."/>
            <person name="Guyot R."/>
            <person name="Guo H.B."/>
            <person name="Guo H."/>
            <person name="Zheng G."/>
            <person name="Singh R."/>
            <person name="Sharma A."/>
            <person name="Min X."/>
            <person name="Zheng Y."/>
            <person name="Lee H."/>
            <person name="Gurtowski J."/>
            <person name="Sedlazeck F.J."/>
            <person name="Harkess A."/>
            <person name="McKain M.R."/>
            <person name="Liao Z."/>
            <person name="Fang J."/>
            <person name="Liu J."/>
            <person name="Zhang X."/>
            <person name="Zhang Q."/>
            <person name="Hu W."/>
            <person name="Qin Y."/>
            <person name="Wang K."/>
            <person name="Chen L.Y."/>
            <person name="Shirley N."/>
            <person name="Lin Y.R."/>
            <person name="Liu L.Y."/>
            <person name="Hernandez A.G."/>
            <person name="Wright C.L."/>
            <person name="Bulone V."/>
            <person name="Tuskan G.A."/>
            <person name="Heath K."/>
            <person name="Zee F."/>
            <person name="Moore P.H."/>
            <person name="Sunkar R."/>
            <person name="Leebens-Mack J.H."/>
            <person name="Mockler T."/>
            <person name="Bennetzen J.L."/>
            <person name="Freeling M."/>
            <person name="Sankoff D."/>
            <person name="Paterson A.H."/>
            <person name="Zhu X."/>
            <person name="Yang X."/>
            <person name="Smith J.A."/>
            <person name="Cushman J.C."/>
            <person name="Paull R.E."/>
            <person name="Yu Q."/>
        </authorList>
    </citation>
    <scope>NUCLEOTIDE SEQUENCE [LARGE SCALE GENOMIC DNA]</scope>
    <source>
        <strain evidence="2">cv. F153</strain>
    </source>
</reference>
<dbReference type="RefSeq" id="XP_020106053.1">
    <property type="nucleotide sequence ID" value="XM_020250464.1"/>
</dbReference>
<dbReference type="GeneID" id="109722407"/>
<accession>A0A6P5GIZ0</accession>
<evidence type="ECO:0000256" key="1">
    <source>
        <dbReference type="SAM" id="MobiDB-lite"/>
    </source>
</evidence>
<feature type="compositionally biased region" description="Low complexity" evidence="1">
    <location>
        <begin position="30"/>
        <end position="47"/>
    </location>
</feature>
<sequence length="248" mass="25897">MARKLGGFTEQKNYYPPDPHHHSHSPPSTPSNCPTPSHGGAPSYGGTPPTPPHGGGGGGGGGGYYNPPTPPGGGGGYNNPPTPIITTPPSPPLVGPITPSPLVPITPPTPPTPFLPIPTPPSTPSPFDPNIPPFFTGTCNFWRTHPAIIWGVLGYWGTVGRLFGSVAASAFGRNLSLPEALSNTRADGIGALYREGTASLLNSLINKRFAFTTQQVRDAFMTAVSSERSAMAQAQLFRKANEGHIKHQ</sequence>
<feature type="region of interest" description="Disordered" evidence="1">
    <location>
        <begin position="1"/>
        <end position="108"/>
    </location>
</feature>
<dbReference type="Proteomes" id="UP000515123">
    <property type="component" value="Linkage group 16"/>
</dbReference>
<reference evidence="3" key="2">
    <citation type="submission" date="2025-08" db="UniProtKB">
        <authorList>
            <consortium name="RefSeq"/>
        </authorList>
    </citation>
    <scope>IDENTIFICATION</scope>
    <source>
        <tissue evidence="3">Leaf</tissue>
    </source>
</reference>
<dbReference type="OrthoDB" id="696797at2759"/>